<protein>
    <submittedName>
        <fullName evidence="1">Uncharacterized protein</fullName>
    </submittedName>
</protein>
<dbReference type="Proteomes" id="UP001164761">
    <property type="component" value="Chromosome"/>
</dbReference>
<proteinExistence type="predicted"/>
<dbReference type="RefSeq" id="WP_268008307.1">
    <property type="nucleotide sequence ID" value="NZ_CP104067.1"/>
</dbReference>
<sequence>MEQVDGEAITVLRDSYRSRVSLVEFVNAVFLPVFEATGLERGQVELKPIRKDKEGQACSLEVWLYPDSNKRAPDPDALALGIEGFLAL</sequence>
<dbReference type="EMBL" id="CP104067">
    <property type="protein sequence ID" value="WAH44411.1"/>
    <property type="molecule type" value="Genomic_DNA"/>
</dbReference>
<gene>
    <name evidence="1" type="ORF">NZD89_14055</name>
</gene>
<name>A0ABY6ZQM1_9BACL</name>
<evidence type="ECO:0000313" key="1">
    <source>
        <dbReference type="EMBL" id="WAH44411.1"/>
    </source>
</evidence>
<keyword evidence="2" id="KW-1185">Reference proteome</keyword>
<reference evidence="1" key="1">
    <citation type="submission" date="2022-08" db="EMBL/GenBank/DDBJ databases">
        <title>Alicyclobacillus fastidiosus DSM 17978, complete genome.</title>
        <authorList>
            <person name="Wang Q."/>
            <person name="Cai R."/>
            <person name="Wang Z."/>
        </authorList>
    </citation>
    <scope>NUCLEOTIDE SEQUENCE</scope>
    <source>
        <strain evidence="1">DSM 17978</strain>
    </source>
</reference>
<accession>A0ABY6ZQM1</accession>
<evidence type="ECO:0000313" key="2">
    <source>
        <dbReference type="Proteomes" id="UP001164761"/>
    </source>
</evidence>
<organism evidence="1 2">
    <name type="scientific">Alicyclobacillus fastidiosus</name>
    <dbReference type="NCBI Taxonomy" id="392011"/>
    <lineage>
        <taxon>Bacteria</taxon>
        <taxon>Bacillati</taxon>
        <taxon>Bacillota</taxon>
        <taxon>Bacilli</taxon>
        <taxon>Bacillales</taxon>
        <taxon>Alicyclobacillaceae</taxon>
        <taxon>Alicyclobacillus</taxon>
    </lineage>
</organism>